<dbReference type="Pfam" id="PF03739">
    <property type="entry name" value="LptF_LptG"/>
    <property type="match status" value="1"/>
</dbReference>
<comment type="subcellular location">
    <subcellularLocation>
        <location evidence="1">Cell membrane</location>
        <topology evidence="1">Multi-pass membrane protein</topology>
    </subcellularLocation>
</comment>
<dbReference type="Proteomes" id="UP000010880">
    <property type="component" value="Chromosome"/>
</dbReference>
<dbReference type="RefSeq" id="WP_015328022.1">
    <property type="nucleotide sequence ID" value="NC_019978.1"/>
</dbReference>
<feature type="transmembrane region" description="Helical" evidence="6">
    <location>
        <begin position="99"/>
        <end position="117"/>
    </location>
</feature>
<keyword evidence="4 6" id="KW-1133">Transmembrane helix</keyword>
<dbReference type="KEGG" id="hhl:Halha_2434"/>
<name>L0KE23_HALHC</name>
<feature type="transmembrane region" description="Helical" evidence="6">
    <location>
        <begin position="275"/>
        <end position="293"/>
    </location>
</feature>
<dbReference type="EMBL" id="CP003359">
    <property type="protein sequence ID" value="AGB42308.1"/>
    <property type="molecule type" value="Genomic_DNA"/>
</dbReference>
<keyword evidence="3 6" id="KW-0812">Transmembrane</keyword>
<evidence type="ECO:0000256" key="1">
    <source>
        <dbReference type="ARBA" id="ARBA00004651"/>
    </source>
</evidence>
<dbReference type="PANTHER" id="PTHR33529">
    <property type="entry name" value="SLR0882 PROTEIN-RELATED"/>
    <property type="match status" value="1"/>
</dbReference>
<evidence type="ECO:0000256" key="4">
    <source>
        <dbReference type="ARBA" id="ARBA00022989"/>
    </source>
</evidence>
<dbReference type="GO" id="GO:0015920">
    <property type="term" value="P:lipopolysaccharide transport"/>
    <property type="evidence" value="ECO:0007669"/>
    <property type="project" value="TreeGrafter"/>
</dbReference>
<organism evidence="7 8">
    <name type="scientific">Halobacteroides halobius (strain ATCC 35273 / DSM 5150 / MD-1)</name>
    <dbReference type="NCBI Taxonomy" id="748449"/>
    <lineage>
        <taxon>Bacteria</taxon>
        <taxon>Bacillati</taxon>
        <taxon>Bacillota</taxon>
        <taxon>Clostridia</taxon>
        <taxon>Halanaerobiales</taxon>
        <taxon>Halobacteroidaceae</taxon>
        <taxon>Halobacteroides</taxon>
    </lineage>
</organism>
<reference evidence="8" key="1">
    <citation type="submission" date="2012-02" db="EMBL/GenBank/DDBJ databases">
        <title>The complete genome of Halobacteroides halobius DSM 5150.</title>
        <authorList>
            <person name="Lucas S."/>
            <person name="Copeland A."/>
            <person name="Lapidus A."/>
            <person name="Glavina del Rio T."/>
            <person name="Dalin E."/>
            <person name="Tice H."/>
            <person name="Bruce D."/>
            <person name="Goodwin L."/>
            <person name="Pitluck S."/>
            <person name="Peters L."/>
            <person name="Mikhailova N."/>
            <person name="Gu W."/>
            <person name="Kyrpides N."/>
            <person name="Mavromatis K."/>
            <person name="Ivanova N."/>
            <person name="Brettin T."/>
            <person name="Detter J.C."/>
            <person name="Han C."/>
            <person name="Larimer F."/>
            <person name="Land M."/>
            <person name="Hauser L."/>
            <person name="Markowitz V."/>
            <person name="Cheng J.-F."/>
            <person name="Hugenholtz P."/>
            <person name="Woyke T."/>
            <person name="Wu D."/>
            <person name="Tindall B."/>
            <person name="Pomrenke H."/>
            <person name="Brambilla E."/>
            <person name="Klenk H.-P."/>
            <person name="Eisen J.A."/>
        </authorList>
    </citation>
    <scope>NUCLEOTIDE SEQUENCE [LARGE SCALE GENOMIC DNA]</scope>
    <source>
        <strain evidence="8">ATCC 35273 / DSM 5150 / MD-1</strain>
    </source>
</reference>
<accession>L0KE23</accession>
<evidence type="ECO:0000313" key="7">
    <source>
        <dbReference type="EMBL" id="AGB42308.1"/>
    </source>
</evidence>
<feature type="transmembrane region" description="Helical" evidence="6">
    <location>
        <begin position="60"/>
        <end position="78"/>
    </location>
</feature>
<dbReference type="HOGENOM" id="CLU_028799_3_2_9"/>
<evidence type="ECO:0000256" key="5">
    <source>
        <dbReference type="ARBA" id="ARBA00023136"/>
    </source>
</evidence>
<evidence type="ECO:0000256" key="2">
    <source>
        <dbReference type="ARBA" id="ARBA00022475"/>
    </source>
</evidence>
<keyword evidence="5 6" id="KW-0472">Membrane</keyword>
<dbReference type="GO" id="GO:0043190">
    <property type="term" value="C:ATP-binding cassette (ABC) transporter complex"/>
    <property type="evidence" value="ECO:0007669"/>
    <property type="project" value="TreeGrafter"/>
</dbReference>
<feature type="transmembrane region" description="Helical" evidence="6">
    <location>
        <begin position="300"/>
        <end position="317"/>
    </location>
</feature>
<keyword evidence="2" id="KW-1003">Cell membrane</keyword>
<proteinExistence type="predicted"/>
<dbReference type="STRING" id="748449.Halha_2434"/>
<evidence type="ECO:0000313" key="8">
    <source>
        <dbReference type="Proteomes" id="UP000010880"/>
    </source>
</evidence>
<sequence>MKIIDKYLVWEFIKPFLLTLFTLVIILISSFLFQLTDFIIIKDIPVPIVAKLLLYKVPQVMVKSFSMAVLFATLLSLSRLVKDNEFTALRMGGIKFTRIVIPLLIVGLLISLVTYWFNEKIVPTANSKYQQVINKSIYKKKDQVIKQNVLFKDRHNRYFYLGKLNTKTKEVNNILVYDKQDKPNQLISATKGSFRGKILSLQVGIRYQLGAEGYLAQQDELRKVNFKLERRIKKLYSRQKKPEELNRAQLKARIKLLQASGIDTTKLEVEYYFKLAQPLACVIFILIGAPLSIKSDKGRIFGLIVSVVIIFIYYVFLSISRSLGNAGALAPWLAAWLPNLVFALLGSSLIIKEEHFELS</sequence>
<dbReference type="OrthoDB" id="2111454at2"/>
<gene>
    <name evidence="7" type="ordered locus">Halha_2434</name>
</gene>
<dbReference type="PANTHER" id="PTHR33529:SF6">
    <property type="entry name" value="YJGP_YJGQ FAMILY PERMEASE"/>
    <property type="match status" value="1"/>
</dbReference>
<dbReference type="InterPro" id="IPR005495">
    <property type="entry name" value="LptG/LptF_permease"/>
</dbReference>
<protein>
    <submittedName>
        <fullName evidence="7">Putative permease</fullName>
    </submittedName>
</protein>
<feature type="transmembrane region" description="Helical" evidence="6">
    <location>
        <begin position="12"/>
        <end position="40"/>
    </location>
</feature>
<keyword evidence="8" id="KW-1185">Reference proteome</keyword>
<evidence type="ECO:0000256" key="3">
    <source>
        <dbReference type="ARBA" id="ARBA00022692"/>
    </source>
</evidence>
<evidence type="ECO:0000256" key="6">
    <source>
        <dbReference type="SAM" id="Phobius"/>
    </source>
</evidence>
<dbReference type="AlphaFoldDB" id="L0KE23"/>
<dbReference type="eggNOG" id="COG0795">
    <property type="taxonomic scope" value="Bacteria"/>
</dbReference>
<feature type="transmembrane region" description="Helical" evidence="6">
    <location>
        <begin position="329"/>
        <end position="351"/>
    </location>
</feature>